<dbReference type="SUPFAM" id="SSF56112">
    <property type="entry name" value="Protein kinase-like (PK-like)"/>
    <property type="match status" value="1"/>
</dbReference>
<dbReference type="GO" id="GO:0004694">
    <property type="term" value="F:eukaryotic translation initiation factor 2alpha kinase activity"/>
    <property type="evidence" value="ECO:0007669"/>
    <property type="project" value="TreeGrafter"/>
</dbReference>
<feature type="domain" description="Protein kinase" evidence="6">
    <location>
        <begin position="40"/>
        <end position="247"/>
    </location>
</feature>
<dbReference type="EMBL" id="BTRK01000002">
    <property type="protein sequence ID" value="GMR38247.1"/>
    <property type="molecule type" value="Genomic_DNA"/>
</dbReference>
<keyword evidence="4" id="KW-0067">ATP-binding</keyword>
<protein>
    <recommendedName>
        <fullName evidence="6">Protein kinase domain-containing protein</fullName>
    </recommendedName>
</protein>
<dbReference type="FunFam" id="3.30.200.20:FF:000706">
    <property type="entry name" value="Protein kinase"/>
    <property type="match status" value="1"/>
</dbReference>
<dbReference type="Gene3D" id="1.10.510.10">
    <property type="entry name" value="Transferase(Phosphotransferase) domain 1"/>
    <property type="match status" value="1"/>
</dbReference>
<dbReference type="Proteomes" id="UP001328107">
    <property type="component" value="Unassembled WGS sequence"/>
</dbReference>
<evidence type="ECO:0000256" key="5">
    <source>
        <dbReference type="ARBA" id="ARBA00037982"/>
    </source>
</evidence>
<evidence type="ECO:0000256" key="4">
    <source>
        <dbReference type="ARBA" id="ARBA00022840"/>
    </source>
</evidence>
<gene>
    <name evidence="7" type="ORF">PMAYCL1PPCAC_08442</name>
</gene>
<keyword evidence="2" id="KW-0547">Nucleotide-binding</keyword>
<dbReference type="InterPro" id="IPR011009">
    <property type="entry name" value="Kinase-like_dom_sf"/>
</dbReference>
<dbReference type="GO" id="GO:0005737">
    <property type="term" value="C:cytoplasm"/>
    <property type="evidence" value="ECO:0007669"/>
    <property type="project" value="TreeGrafter"/>
</dbReference>
<evidence type="ECO:0000259" key="6">
    <source>
        <dbReference type="PROSITE" id="PS50011"/>
    </source>
</evidence>
<keyword evidence="3" id="KW-0418">Kinase</keyword>
<dbReference type="PROSITE" id="PS50011">
    <property type="entry name" value="PROTEIN_KINASE_DOM"/>
    <property type="match status" value="1"/>
</dbReference>
<evidence type="ECO:0000313" key="8">
    <source>
        <dbReference type="Proteomes" id="UP001328107"/>
    </source>
</evidence>
<dbReference type="PANTHER" id="PTHR11042:SF91">
    <property type="entry name" value="EUKARYOTIC TRANSLATION INITIATION FACTOR 2-ALPHA KINASE"/>
    <property type="match status" value="1"/>
</dbReference>
<accession>A0AAN4ZHR5</accession>
<evidence type="ECO:0000313" key="7">
    <source>
        <dbReference type="EMBL" id="GMR38247.1"/>
    </source>
</evidence>
<sequence>MAANLIAFRFRELVFTTQNYSFGMPFISDGIFSSKFSNEFVVSKLKGVGGFGCVVEAVNKYDNWKYAVKRVSVDARDINMALREVRAMAQLDHPNIVRYNSTWIEAPPQGWQHDADAELLKQLGSSERFLANFKSDSVFIYIQMQLCKHSLSDWLEHNEDPASRDIPRLKSWLKQMLSAVCYIHSKNLIHRDLKPSNILFAEQDHLKLCDLGIVTERIYNDEFDTDITRTSIGTMLYMSPEQVRHLE</sequence>
<evidence type="ECO:0000256" key="2">
    <source>
        <dbReference type="ARBA" id="ARBA00022741"/>
    </source>
</evidence>
<dbReference type="GO" id="GO:0005524">
    <property type="term" value="F:ATP binding"/>
    <property type="evidence" value="ECO:0007669"/>
    <property type="project" value="UniProtKB-KW"/>
</dbReference>
<evidence type="ECO:0000256" key="3">
    <source>
        <dbReference type="ARBA" id="ARBA00022777"/>
    </source>
</evidence>
<dbReference type="PROSITE" id="PS00108">
    <property type="entry name" value="PROTEIN_KINASE_ST"/>
    <property type="match status" value="1"/>
</dbReference>
<keyword evidence="8" id="KW-1185">Reference proteome</keyword>
<comment type="caution">
    <text evidence="7">The sequence shown here is derived from an EMBL/GenBank/DDBJ whole genome shotgun (WGS) entry which is preliminary data.</text>
</comment>
<dbReference type="GO" id="GO:0005634">
    <property type="term" value="C:nucleus"/>
    <property type="evidence" value="ECO:0007669"/>
    <property type="project" value="TreeGrafter"/>
</dbReference>
<dbReference type="SMART" id="SM00220">
    <property type="entry name" value="S_TKc"/>
    <property type="match status" value="1"/>
</dbReference>
<dbReference type="InterPro" id="IPR008271">
    <property type="entry name" value="Ser/Thr_kinase_AS"/>
</dbReference>
<dbReference type="Gene3D" id="3.30.200.20">
    <property type="entry name" value="Phosphorylase Kinase, domain 1"/>
    <property type="match status" value="1"/>
</dbReference>
<dbReference type="InterPro" id="IPR050339">
    <property type="entry name" value="CC_SR_Kinase"/>
</dbReference>
<name>A0AAN4ZHR5_9BILA</name>
<keyword evidence="1" id="KW-0808">Transferase</keyword>
<organism evidence="7 8">
    <name type="scientific">Pristionchus mayeri</name>
    <dbReference type="NCBI Taxonomy" id="1317129"/>
    <lineage>
        <taxon>Eukaryota</taxon>
        <taxon>Metazoa</taxon>
        <taxon>Ecdysozoa</taxon>
        <taxon>Nematoda</taxon>
        <taxon>Chromadorea</taxon>
        <taxon>Rhabditida</taxon>
        <taxon>Rhabditina</taxon>
        <taxon>Diplogasteromorpha</taxon>
        <taxon>Diplogasteroidea</taxon>
        <taxon>Neodiplogasteridae</taxon>
        <taxon>Pristionchus</taxon>
    </lineage>
</organism>
<dbReference type="PANTHER" id="PTHR11042">
    <property type="entry name" value="EUKARYOTIC TRANSLATION INITIATION FACTOR 2-ALPHA KINASE EIF2-ALPHA KINASE -RELATED"/>
    <property type="match status" value="1"/>
</dbReference>
<comment type="similarity">
    <text evidence="5">Belongs to the protein kinase superfamily. Ser/Thr protein kinase family. GCN2 subfamily.</text>
</comment>
<proteinExistence type="inferred from homology"/>
<dbReference type="InterPro" id="IPR000719">
    <property type="entry name" value="Prot_kinase_dom"/>
</dbReference>
<reference evidence="8" key="1">
    <citation type="submission" date="2022-10" db="EMBL/GenBank/DDBJ databases">
        <title>Genome assembly of Pristionchus species.</title>
        <authorList>
            <person name="Yoshida K."/>
            <person name="Sommer R.J."/>
        </authorList>
    </citation>
    <scope>NUCLEOTIDE SEQUENCE [LARGE SCALE GENOMIC DNA]</scope>
    <source>
        <strain evidence="8">RS5460</strain>
    </source>
</reference>
<dbReference type="Pfam" id="PF00069">
    <property type="entry name" value="Pkinase"/>
    <property type="match status" value="1"/>
</dbReference>
<dbReference type="AlphaFoldDB" id="A0AAN4ZHR5"/>
<evidence type="ECO:0000256" key="1">
    <source>
        <dbReference type="ARBA" id="ARBA00022679"/>
    </source>
</evidence>